<keyword evidence="4" id="KW-1185">Reference proteome</keyword>
<proteinExistence type="predicted"/>
<evidence type="ECO:0000313" key="3">
    <source>
        <dbReference type="EMBL" id="KAK8888205.1"/>
    </source>
</evidence>
<accession>A0ABR2KAQ9</accession>
<dbReference type="Proteomes" id="UP001470230">
    <property type="component" value="Unassembled WGS sequence"/>
</dbReference>
<feature type="coiled-coil region" evidence="1">
    <location>
        <begin position="167"/>
        <end position="242"/>
    </location>
</feature>
<evidence type="ECO:0008006" key="5">
    <source>
        <dbReference type="Google" id="ProtNLM"/>
    </source>
</evidence>
<gene>
    <name evidence="3" type="ORF">M9Y10_039269</name>
</gene>
<evidence type="ECO:0000313" key="4">
    <source>
        <dbReference type="Proteomes" id="UP001470230"/>
    </source>
</evidence>
<comment type="caution">
    <text evidence="3">The sequence shown here is derived from an EMBL/GenBank/DDBJ whole genome shotgun (WGS) entry which is preliminary data.</text>
</comment>
<evidence type="ECO:0000256" key="2">
    <source>
        <dbReference type="SAM" id="MobiDB-lite"/>
    </source>
</evidence>
<reference evidence="3 4" key="1">
    <citation type="submission" date="2024-04" db="EMBL/GenBank/DDBJ databases">
        <title>Tritrichomonas musculus Genome.</title>
        <authorList>
            <person name="Alves-Ferreira E."/>
            <person name="Grigg M."/>
            <person name="Lorenzi H."/>
            <person name="Galac M."/>
        </authorList>
    </citation>
    <scope>NUCLEOTIDE SEQUENCE [LARGE SCALE GENOMIC DNA]</scope>
    <source>
        <strain evidence="3 4">EAF2021</strain>
    </source>
</reference>
<organism evidence="3 4">
    <name type="scientific">Tritrichomonas musculus</name>
    <dbReference type="NCBI Taxonomy" id="1915356"/>
    <lineage>
        <taxon>Eukaryota</taxon>
        <taxon>Metamonada</taxon>
        <taxon>Parabasalia</taxon>
        <taxon>Tritrichomonadida</taxon>
        <taxon>Tritrichomonadidae</taxon>
        <taxon>Tritrichomonas</taxon>
    </lineage>
</organism>
<sequence length="314" mass="36646">MRKSIISGKTPKQRQLFSTSEKPKIQKSFFGYTAPLPGDASDKKRQEASKYSNEMAYITQTASRFSLQKPEVYLKNATPGIFCAHITNEIEIQKARIAAIKNSDNYMRYMELCIKREVLANELLRLEQINASLVNESNRAAQKFAKIVSETATPKCTIDLREATNYKEEYERLLDLYLTQSNALKERKKRKILCDLTETKIKNLTQEIEQLVGKTQLAKNKLENKRENDERYKSELLKARESILNKLIEYYNENDQDLEVPMADVVNYVKNEDPVIQLRNFKKFKFCLEEKKLNDLADSSFVQEPPEKKIFKWE</sequence>
<feature type="region of interest" description="Disordered" evidence="2">
    <location>
        <begin position="1"/>
        <end position="22"/>
    </location>
</feature>
<protein>
    <recommendedName>
        <fullName evidence="5">DUF4200 domain-containing protein</fullName>
    </recommendedName>
</protein>
<evidence type="ECO:0000256" key="1">
    <source>
        <dbReference type="SAM" id="Coils"/>
    </source>
</evidence>
<name>A0ABR2KAQ9_9EUKA</name>
<dbReference type="EMBL" id="JAPFFF010000006">
    <property type="protein sequence ID" value="KAK8888205.1"/>
    <property type="molecule type" value="Genomic_DNA"/>
</dbReference>
<keyword evidence="1" id="KW-0175">Coiled coil</keyword>